<evidence type="ECO:0000256" key="1">
    <source>
        <dbReference type="SAM" id="MobiDB-lite"/>
    </source>
</evidence>
<dbReference type="Proteomes" id="UP001221142">
    <property type="component" value="Unassembled WGS sequence"/>
</dbReference>
<comment type="caution">
    <text evidence="2">The sequence shown here is derived from an EMBL/GenBank/DDBJ whole genome shotgun (WGS) entry which is preliminary data.</text>
</comment>
<dbReference type="Gene3D" id="1.20.1280.50">
    <property type="match status" value="1"/>
</dbReference>
<protein>
    <recommendedName>
        <fullName evidence="4">F-box domain-containing protein</fullName>
    </recommendedName>
</protein>
<gene>
    <name evidence="2" type="ORF">FB45DRAFT_1023091</name>
</gene>
<evidence type="ECO:0000313" key="3">
    <source>
        <dbReference type="Proteomes" id="UP001221142"/>
    </source>
</evidence>
<evidence type="ECO:0008006" key="4">
    <source>
        <dbReference type="Google" id="ProtNLM"/>
    </source>
</evidence>
<dbReference type="AlphaFoldDB" id="A0AAD7C3M4"/>
<reference evidence="2" key="1">
    <citation type="submission" date="2023-03" db="EMBL/GenBank/DDBJ databases">
        <title>Massive genome expansion in bonnet fungi (Mycena s.s.) driven by repeated elements and novel gene families across ecological guilds.</title>
        <authorList>
            <consortium name="Lawrence Berkeley National Laboratory"/>
            <person name="Harder C.B."/>
            <person name="Miyauchi S."/>
            <person name="Viragh M."/>
            <person name="Kuo A."/>
            <person name="Thoen E."/>
            <person name="Andreopoulos B."/>
            <person name="Lu D."/>
            <person name="Skrede I."/>
            <person name="Drula E."/>
            <person name="Henrissat B."/>
            <person name="Morin E."/>
            <person name="Kohler A."/>
            <person name="Barry K."/>
            <person name="LaButti K."/>
            <person name="Morin E."/>
            <person name="Salamov A."/>
            <person name="Lipzen A."/>
            <person name="Mereny Z."/>
            <person name="Hegedus B."/>
            <person name="Baldrian P."/>
            <person name="Stursova M."/>
            <person name="Weitz H."/>
            <person name="Taylor A."/>
            <person name="Grigoriev I.V."/>
            <person name="Nagy L.G."/>
            <person name="Martin F."/>
            <person name="Kauserud H."/>
        </authorList>
    </citation>
    <scope>NUCLEOTIDE SEQUENCE</scope>
    <source>
        <strain evidence="2">9284</strain>
    </source>
</reference>
<feature type="region of interest" description="Disordered" evidence="1">
    <location>
        <begin position="1"/>
        <end position="20"/>
    </location>
</feature>
<keyword evidence="3" id="KW-1185">Reference proteome</keyword>
<proteinExistence type="predicted"/>
<dbReference type="EMBL" id="JARKIF010000005">
    <property type="protein sequence ID" value="KAJ7638285.1"/>
    <property type="molecule type" value="Genomic_DNA"/>
</dbReference>
<evidence type="ECO:0000313" key="2">
    <source>
        <dbReference type="EMBL" id="KAJ7638285.1"/>
    </source>
</evidence>
<accession>A0AAD7C3M4</accession>
<name>A0AAD7C3M4_9AGAR</name>
<organism evidence="2 3">
    <name type="scientific">Roridomyces roridus</name>
    <dbReference type="NCBI Taxonomy" id="1738132"/>
    <lineage>
        <taxon>Eukaryota</taxon>
        <taxon>Fungi</taxon>
        <taxon>Dikarya</taxon>
        <taxon>Basidiomycota</taxon>
        <taxon>Agaricomycotina</taxon>
        <taxon>Agaricomycetes</taxon>
        <taxon>Agaricomycetidae</taxon>
        <taxon>Agaricales</taxon>
        <taxon>Marasmiineae</taxon>
        <taxon>Mycenaceae</taxon>
        <taxon>Roridomyces</taxon>
    </lineage>
</organism>
<sequence>MQPPQSCPQCGSAVPPFPPKDTRPASIRARLFQLDSLIAQLAAERNTLQAKCDKIVYPVLSLPAEVTSEIFSHCVEPLSDPSPSTAPLLLTRICRQWREIALASPPLWRSLTLLQGTPQEWVEMCLSQAKNLPLEYRLSCDWGDSEVDALLEPILLRYRQWQDMEMEIPLSFFPRFNLGDNAVPLLRRIVFAHSPVDEQEVPSGIVVLRNAPLLQEVGIRTWKLSFQLPWHQLTTFTTAAIAFTPAECLAILAGCSMLRHLKFDCPDTGNEHEHAALSPLTLPHLESFGGVISHLCLLDYLTLPSLLRLSVEGAVNPDSVTKLVDLAHRSRFPLRELTLSVQDITLDGFRALVLVLPESVNHLAITFYWPATMLFAPILTVLEAADVLPCLSRLILRVMHQPSFDGGGYQAVVDLLRARMRPSGPRLSVQVLLLNCDTLPAVPIKVITQLRSLASEGMEIRLELETSEATKSTMSVL</sequence>